<comment type="subcellular location">
    <subcellularLocation>
        <location evidence="2">Cell membrane</location>
        <topology evidence="2">Lipid-anchor</topology>
    </subcellularLocation>
</comment>
<keyword evidence="2" id="KW-0732">Signal</keyword>
<dbReference type="AlphaFoldDB" id="A0A261T4M8"/>
<evidence type="ECO:0000313" key="5">
    <source>
        <dbReference type="Proteomes" id="UP000216913"/>
    </source>
</evidence>
<reference evidence="4 5" key="1">
    <citation type="submission" date="2017-05" db="EMBL/GenBank/DDBJ databases">
        <title>Complete and WGS of Bordetella genogroups.</title>
        <authorList>
            <person name="Spilker T."/>
            <person name="LiPuma J."/>
        </authorList>
    </citation>
    <scope>NUCLEOTIDE SEQUENCE [LARGE SCALE GENOMIC DNA]</scope>
    <source>
        <strain evidence="4 5">AU10456</strain>
    </source>
</reference>
<dbReference type="EMBL" id="NEVP01000015">
    <property type="protein sequence ID" value="OZI44217.1"/>
    <property type="molecule type" value="Genomic_DNA"/>
</dbReference>
<evidence type="ECO:0000313" key="4">
    <source>
        <dbReference type="EMBL" id="OZI44217.1"/>
    </source>
</evidence>
<evidence type="ECO:0000256" key="3">
    <source>
        <dbReference type="SAM" id="Coils"/>
    </source>
</evidence>
<dbReference type="RefSeq" id="WP_249279206.1">
    <property type="nucleotide sequence ID" value="NZ_NEVP01000015.1"/>
</dbReference>
<feature type="coiled-coil region" evidence="3">
    <location>
        <begin position="224"/>
        <end position="251"/>
    </location>
</feature>
<keyword evidence="2" id="KW-0472">Membrane</keyword>
<dbReference type="SUPFAM" id="SSF56954">
    <property type="entry name" value="Outer membrane efflux proteins (OEP)"/>
    <property type="match status" value="1"/>
</dbReference>
<dbReference type="PANTHER" id="PTHR30203:SF32">
    <property type="entry name" value="CATION EFFLUX SYSTEM PROTEIN CUSC"/>
    <property type="match status" value="1"/>
</dbReference>
<dbReference type="NCBIfam" id="TIGR01845">
    <property type="entry name" value="outer_NodT"/>
    <property type="match status" value="1"/>
</dbReference>
<dbReference type="Gene3D" id="1.20.1600.10">
    <property type="entry name" value="Outer membrane efflux proteins (OEP)"/>
    <property type="match status" value="1"/>
</dbReference>
<dbReference type="Proteomes" id="UP000216913">
    <property type="component" value="Unassembled WGS sequence"/>
</dbReference>
<dbReference type="InterPro" id="IPR010131">
    <property type="entry name" value="MdtP/NodT-like"/>
</dbReference>
<dbReference type="Gene3D" id="2.20.200.10">
    <property type="entry name" value="Outer membrane efflux proteins (OEP)"/>
    <property type="match status" value="1"/>
</dbReference>
<feature type="chain" id="PRO_5011835620" evidence="2">
    <location>
        <begin position="26"/>
        <end position="491"/>
    </location>
</feature>
<keyword evidence="2" id="KW-0449">Lipoprotein</keyword>
<proteinExistence type="inferred from homology"/>
<evidence type="ECO:0000256" key="1">
    <source>
        <dbReference type="ARBA" id="ARBA00007613"/>
    </source>
</evidence>
<protein>
    <submittedName>
        <fullName evidence="4">Multidrug transporter</fullName>
    </submittedName>
</protein>
<feature type="signal peptide" evidence="2">
    <location>
        <begin position="1"/>
        <end position="25"/>
    </location>
</feature>
<keyword evidence="5" id="KW-1185">Reference proteome</keyword>
<dbReference type="PANTHER" id="PTHR30203">
    <property type="entry name" value="OUTER MEMBRANE CATION EFFLUX PROTEIN"/>
    <property type="match status" value="1"/>
</dbReference>
<sequence>MTQHAILRTGMVLTLAAVLAGCSLAPTHERPAAPIAAQWPGQGAADAAPASAAATLNWQDFIVDADLRKLIDMALANNRDLRQTLLNVQAARAQYRVQRADRLPGIEAQGSGTRQRVPADLSATQQSQVHSQWQAGVGLAAFEIDLFGRVRNLSESALQEYLATESGARSAEITLVAEVVQAYLTRDGALRRRLLTADTLRTRESSLGLIQERRKAGTATALDYQEALGLTEQARAELERTDREFRQASNALVLLVGAADLGPFLPLQPATGPLLVQDLAAGTPSALLVHRPDIHAAEARLRARNADIGAARAAFFPRISITGFLGSSSADIGNLFDAGQRAWSFAPQLSLPIFSGGRNVANLDLASVRKDIAVAAYEQTIQTAFREVADALAATDTLRREEAAREALVRSSREALRLSEARYKAGVDDYLRYLDAQRSAYTNESAFIETSTQRQIALSTLFRALGGGWNAADGESAAADSGTIEAPARPS</sequence>
<dbReference type="GO" id="GO:0005886">
    <property type="term" value="C:plasma membrane"/>
    <property type="evidence" value="ECO:0007669"/>
    <property type="project" value="UniProtKB-SubCell"/>
</dbReference>
<keyword evidence="2" id="KW-0812">Transmembrane</keyword>
<gene>
    <name evidence="4" type="ORF">CAL25_22755</name>
</gene>
<dbReference type="InterPro" id="IPR003423">
    <property type="entry name" value="OMP_efflux"/>
</dbReference>
<name>A0A261T4M8_9BORD</name>
<accession>A0A261T4M8</accession>
<keyword evidence="2" id="KW-1134">Transmembrane beta strand</keyword>
<evidence type="ECO:0000256" key="2">
    <source>
        <dbReference type="RuleBase" id="RU362097"/>
    </source>
</evidence>
<comment type="similarity">
    <text evidence="1 2">Belongs to the outer membrane factor (OMF) (TC 1.B.17) family.</text>
</comment>
<keyword evidence="2" id="KW-0564">Palmitate</keyword>
<dbReference type="Pfam" id="PF02321">
    <property type="entry name" value="OEP"/>
    <property type="match status" value="2"/>
</dbReference>
<comment type="caution">
    <text evidence="4">The sequence shown here is derived from an EMBL/GenBank/DDBJ whole genome shotgun (WGS) entry which is preliminary data.</text>
</comment>
<organism evidence="4 5">
    <name type="scientific">Bordetella genomosp. 5</name>
    <dbReference type="NCBI Taxonomy" id="1395608"/>
    <lineage>
        <taxon>Bacteria</taxon>
        <taxon>Pseudomonadati</taxon>
        <taxon>Pseudomonadota</taxon>
        <taxon>Betaproteobacteria</taxon>
        <taxon>Burkholderiales</taxon>
        <taxon>Alcaligenaceae</taxon>
        <taxon>Bordetella</taxon>
    </lineage>
</organism>
<dbReference type="GO" id="GO:0015562">
    <property type="term" value="F:efflux transmembrane transporter activity"/>
    <property type="evidence" value="ECO:0007669"/>
    <property type="project" value="InterPro"/>
</dbReference>
<keyword evidence="3" id="KW-0175">Coiled coil</keyword>